<feature type="domain" description="BioF2-like acetyltransferase" evidence="2">
    <location>
        <begin position="189"/>
        <end position="330"/>
    </location>
</feature>
<evidence type="ECO:0000256" key="1">
    <source>
        <dbReference type="SAM" id="MobiDB-lite"/>
    </source>
</evidence>
<evidence type="ECO:0000313" key="4">
    <source>
        <dbReference type="Proteomes" id="UP000294513"/>
    </source>
</evidence>
<proteinExistence type="predicted"/>
<dbReference type="InterPro" id="IPR038740">
    <property type="entry name" value="BioF2-like_GNAT_dom"/>
</dbReference>
<dbReference type="Pfam" id="PF13480">
    <property type="entry name" value="Acetyltransf_6"/>
    <property type="match status" value="2"/>
</dbReference>
<dbReference type="AlphaFoldDB" id="A0A4R5C5E8"/>
<comment type="caution">
    <text evidence="3">The sequence shown here is derived from an EMBL/GenBank/DDBJ whole genome shotgun (WGS) entry which is preliminary data.</text>
</comment>
<protein>
    <submittedName>
        <fullName evidence="3">GNAT family N-acetyltransferase</fullName>
    </submittedName>
</protein>
<organism evidence="3 4">
    <name type="scientific">Actinomadura rubrisoli</name>
    <dbReference type="NCBI Taxonomy" id="2530368"/>
    <lineage>
        <taxon>Bacteria</taxon>
        <taxon>Bacillati</taxon>
        <taxon>Actinomycetota</taxon>
        <taxon>Actinomycetes</taxon>
        <taxon>Streptosporangiales</taxon>
        <taxon>Thermomonosporaceae</taxon>
        <taxon>Actinomadura</taxon>
    </lineage>
</organism>
<dbReference type="RefSeq" id="WP_131890619.1">
    <property type="nucleotide sequence ID" value="NZ_SMKU01000025.1"/>
</dbReference>
<feature type="domain" description="BioF2-like acetyltransferase" evidence="2">
    <location>
        <begin position="15"/>
        <end position="85"/>
    </location>
</feature>
<evidence type="ECO:0000313" key="3">
    <source>
        <dbReference type="EMBL" id="TDD93869.1"/>
    </source>
</evidence>
<dbReference type="OrthoDB" id="3452668at2"/>
<evidence type="ECO:0000259" key="2">
    <source>
        <dbReference type="Pfam" id="PF13480"/>
    </source>
</evidence>
<sequence>MILSDGVGTAPAPAASTGEWTVEAHRDGDALHRLADELRDLYDRSPAATPFQTYEWLSAWWDSYGTPGRLRLVLVRCQGRLVAAAPLMAGVRWGFPVLIPLATGQSDFIDFLLDPVYLDGAVQRLGRALLDEPGWCALDLDEVRPGSAAHLVAQSWPGRTWRMPASVCLELPAADIGEVLGRVPGRTAGKMRAKLRRIDACGVTAEQVPPERAAEAVHALLDLHLQQWRDRPVNPEHTRERFRRHLAGAASAMARDGRAAVIEYRRHGRLVAGDLVLIGHRFVGAYLYGSVPGLRADVDVSLMMLRQDLAVARERGRAAVSLLRGTEPYKLKWRPDAVQNQRIVLGRSAPAALFAGLALTRARLAARRHRRAAARAFDSAARPDHPPAPDAGQRGHG</sequence>
<dbReference type="InterPro" id="IPR016181">
    <property type="entry name" value="Acyl_CoA_acyltransferase"/>
</dbReference>
<dbReference type="EMBL" id="SMKU01000025">
    <property type="protein sequence ID" value="TDD93869.1"/>
    <property type="molecule type" value="Genomic_DNA"/>
</dbReference>
<dbReference type="Proteomes" id="UP000294513">
    <property type="component" value="Unassembled WGS sequence"/>
</dbReference>
<dbReference type="GO" id="GO:0016740">
    <property type="term" value="F:transferase activity"/>
    <property type="evidence" value="ECO:0007669"/>
    <property type="project" value="UniProtKB-KW"/>
</dbReference>
<reference evidence="3 4" key="1">
    <citation type="submission" date="2019-03" db="EMBL/GenBank/DDBJ databases">
        <title>Draft genome sequences of novel Actinobacteria.</title>
        <authorList>
            <person name="Sahin N."/>
            <person name="Ay H."/>
            <person name="Saygin H."/>
        </authorList>
    </citation>
    <scope>NUCLEOTIDE SEQUENCE [LARGE SCALE GENOMIC DNA]</scope>
    <source>
        <strain evidence="3 4">H3C3</strain>
    </source>
</reference>
<accession>A0A4R5C5E8</accession>
<name>A0A4R5C5E8_9ACTN</name>
<keyword evidence="4" id="KW-1185">Reference proteome</keyword>
<dbReference type="SUPFAM" id="SSF55729">
    <property type="entry name" value="Acyl-CoA N-acyltransferases (Nat)"/>
    <property type="match status" value="1"/>
</dbReference>
<gene>
    <name evidence="3" type="ORF">E1298_08215</name>
</gene>
<keyword evidence="3" id="KW-0808">Transferase</keyword>
<feature type="region of interest" description="Disordered" evidence="1">
    <location>
        <begin position="375"/>
        <end position="397"/>
    </location>
</feature>